<dbReference type="Proteomes" id="UP000008909">
    <property type="component" value="Unassembled WGS sequence"/>
</dbReference>
<dbReference type="GO" id="GO:0005789">
    <property type="term" value="C:endoplasmic reticulum membrane"/>
    <property type="evidence" value="ECO:0007669"/>
    <property type="project" value="UniProtKB-SubCell"/>
</dbReference>
<dbReference type="PROSITE" id="PS00108">
    <property type="entry name" value="PROTEIN_KINASE_ST"/>
    <property type="match status" value="1"/>
</dbReference>
<dbReference type="Gene3D" id="3.30.200.20">
    <property type="entry name" value="Phosphorylase Kinase, domain 1"/>
    <property type="match status" value="1"/>
</dbReference>
<evidence type="ECO:0000256" key="4">
    <source>
        <dbReference type="ARBA" id="ARBA00022777"/>
    </source>
</evidence>
<keyword evidence="16" id="KW-0648">Protein biosynthesis</keyword>
<keyword evidence="4 16" id="KW-0418">Kinase</keyword>
<evidence type="ECO:0000259" key="15">
    <source>
        <dbReference type="PROSITE" id="PS50011"/>
    </source>
</evidence>
<dbReference type="InterPro" id="IPR050339">
    <property type="entry name" value="CC_SR_Kinase"/>
</dbReference>
<reference evidence="16" key="1">
    <citation type="journal article" date="2011" name="Genome Biol.">
        <title>The draft genome of the carcinogenic human liver fluke Clonorchis sinensis.</title>
        <authorList>
            <person name="Wang X."/>
            <person name="Chen W."/>
            <person name="Huang Y."/>
            <person name="Sun J."/>
            <person name="Men J."/>
            <person name="Liu H."/>
            <person name="Luo F."/>
            <person name="Guo L."/>
            <person name="Lv X."/>
            <person name="Deng C."/>
            <person name="Zhou C."/>
            <person name="Fan Y."/>
            <person name="Li X."/>
            <person name="Huang L."/>
            <person name="Hu Y."/>
            <person name="Liang C."/>
            <person name="Hu X."/>
            <person name="Xu J."/>
            <person name="Yu X."/>
        </authorList>
    </citation>
    <scope>NUCLEOTIDE SEQUENCE [LARGE SCALE GENOMIC DNA]</scope>
    <source>
        <strain evidence="16">Henan</strain>
    </source>
</reference>
<dbReference type="Pfam" id="PF00069">
    <property type="entry name" value="Pkinase"/>
    <property type="match status" value="2"/>
</dbReference>
<evidence type="ECO:0000256" key="10">
    <source>
        <dbReference type="ARBA" id="ARBA00023230"/>
    </source>
</evidence>
<dbReference type="InterPro" id="IPR017441">
    <property type="entry name" value="Protein_kinase_ATP_BS"/>
</dbReference>
<evidence type="ECO:0000256" key="6">
    <source>
        <dbReference type="ARBA" id="ARBA00022840"/>
    </source>
</evidence>
<keyword evidence="7" id="KW-0810">Translation regulation</keyword>
<evidence type="ECO:0000256" key="11">
    <source>
        <dbReference type="ARBA" id="ARBA00037982"/>
    </source>
</evidence>
<organism evidence="16 17">
    <name type="scientific">Clonorchis sinensis</name>
    <name type="common">Chinese liver fluke</name>
    <dbReference type="NCBI Taxonomy" id="79923"/>
    <lineage>
        <taxon>Eukaryota</taxon>
        <taxon>Metazoa</taxon>
        <taxon>Spiralia</taxon>
        <taxon>Lophotrochozoa</taxon>
        <taxon>Platyhelminthes</taxon>
        <taxon>Trematoda</taxon>
        <taxon>Digenea</taxon>
        <taxon>Opisthorchiida</taxon>
        <taxon>Opisthorchiata</taxon>
        <taxon>Opisthorchiidae</taxon>
        <taxon>Clonorchis</taxon>
    </lineage>
</organism>
<dbReference type="EMBL" id="DF143640">
    <property type="protein sequence ID" value="GAA37926.2"/>
    <property type="molecule type" value="Genomic_DNA"/>
</dbReference>
<dbReference type="Gene3D" id="1.10.510.10">
    <property type="entry name" value="Transferase(Phosphotransferase) domain 1"/>
    <property type="match status" value="1"/>
</dbReference>
<keyword evidence="5" id="KW-0256">Endoplasmic reticulum</keyword>
<keyword evidence="16" id="KW-0396">Initiation factor</keyword>
<dbReference type="PROSITE" id="PS50011">
    <property type="entry name" value="PROTEIN_KINASE_DOM"/>
    <property type="match status" value="1"/>
</dbReference>
<dbReference type="Gene3D" id="2.130.10.10">
    <property type="entry name" value="YVTN repeat-like/Quinoprotein amine dehydrogenase"/>
    <property type="match status" value="1"/>
</dbReference>
<evidence type="ECO:0000256" key="9">
    <source>
        <dbReference type="ARBA" id="ARBA00023180"/>
    </source>
</evidence>
<keyword evidence="3 13" id="KW-0547">Nucleotide-binding</keyword>
<dbReference type="AlphaFoldDB" id="H2KT33"/>
<feature type="non-terminal residue" evidence="16">
    <location>
        <position position="1"/>
    </location>
</feature>
<name>H2KT33_CLOSI</name>
<reference key="2">
    <citation type="submission" date="2011-10" db="EMBL/GenBank/DDBJ databases">
        <title>The genome and transcriptome sequence of Clonorchis sinensis provide insights into the carcinogenic liver fluke.</title>
        <authorList>
            <person name="Wang X."/>
            <person name="Huang Y."/>
            <person name="Chen W."/>
            <person name="Liu H."/>
            <person name="Guo L."/>
            <person name="Chen Y."/>
            <person name="Luo F."/>
            <person name="Zhou W."/>
            <person name="Sun J."/>
            <person name="Mao Q."/>
            <person name="Liang P."/>
            <person name="Zhou C."/>
            <person name="Tian Y."/>
            <person name="Men J."/>
            <person name="Lv X."/>
            <person name="Huang L."/>
            <person name="Zhou J."/>
            <person name="Hu Y."/>
            <person name="Li R."/>
            <person name="Zhang F."/>
            <person name="Lei H."/>
            <person name="Li X."/>
            <person name="Hu X."/>
            <person name="Liang C."/>
            <person name="Xu J."/>
            <person name="Wu Z."/>
            <person name="Yu X."/>
        </authorList>
    </citation>
    <scope>NUCLEOTIDE SEQUENCE</scope>
    <source>
        <strain>Henan</strain>
    </source>
</reference>
<proteinExistence type="inferred from homology"/>
<evidence type="ECO:0000256" key="3">
    <source>
        <dbReference type="ARBA" id="ARBA00022741"/>
    </source>
</evidence>
<evidence type="ECO:0000256" key="13">
    <source>
        <dbReference type="PROSITE-ProRule" id="PRU10141"/>
    </source>
</evidence>
<dbReference type="PANTHER" id="PTHR11042:SF91">
    <property type="entry name" value="EUKARYOTIC TRANSLATION INITIATION FACTOR 2-ALPHA KINASE"/>
    <property type="match status" value="1"/>
</dbReference>
<dbReference type="GO" id="GO:0005524">
    <property type="term" value="F:ATP binding"/>
    <property type="evidence" value="ECO:0007669"/>
    <property type="project" value="UniProtKB-UniRule"/>
</dbReference>
<keyword evidence="10" id="KW-0834">Unfolded protein response</keyword>
<feature type="compositionally biased region" description="Low complexity" evidence="14">
    <location>
        <begin position="653"/>
        <end position="662"/>
    </location>
</feature>
<comment type="similarity">
    <text evidence="11">Belongs to the protein kinase superfamily. Ser/Thr protein kinase family. GCN2 subfamily.</text>
</comment>
<evidence type="ECO:0000256" key="2">
    <source>
        <dbReference type="ARBA" id="ARBA00022679"/>
    </source>
</evidence>
<dbReference type="GO" id="GO:0006986">
    <property type="term" value="P:response to unfolded protein"/>
    <property type="evidence" value="ECO:0007669"/>
    <property type="project" value="UniProtKB-KW"/>
</dbReference>
<evidence type="ECO:0000313" key="16">
    <source>
        <dbReference type="EMBL" id="GAA37926.2"/>
    </source>
</evidence>
<feature type="binding site" evidence="13">
    <location>
        <position position="591"/>
    </location>
    <ligand>
        <name>ATP</name>
        <dbReference type="ChEBI" id="CHEBI:30616"/>
    </ligand>
</feature>
<dbReference type="SUPFAM" id="SSF50998">
    <property type="entry name" value="Quinoprotein alcohol dehydrogenase-like"/>
    <property type="match status" value="1"/>
</dbReference>
<sequence length="1197" mass="134863">LVTDTHDYSLVPSLDGQLYLLERSAHSGERKASLKALPLTVDSLFASNFMLTEDSVLTGGKDSSLFAFDPSTGKVKYNCSRDGCSGISSNSGGSGDPGILVYRMTYIVRAVHAPTGSEKWNLSIQNNELCAFHGHLSTSTTSVRRNSQTCGIVQSETENVPSLDIPVDGHSSTAGILEDIHIQFDLDRLMIIGQTKSHLPDNHWHHTLPARIAKSWLYNTHSKRLDQIRLFSRDILADSLAEQLSIGRLNLRILPTPANLRTTLRKQFSRKSQKTKPTLECPSRDRLVYLGTLNGQLYVQLEDTFDWPSPTYIDLPKLSVVQPLSSELPQPSADRAFPESSPETMIGYYRAPYSARPTDDMCRQPFLTDETSGRDGRKQTGLVPWFPRDYGDYNFPESLSRWTASRSKDPSHITEEERQSETDKYLSDWILGGANDLLMLLLRANEISDRKSRETTVFFNLPPTFHRFGHLIQIGFLVLLLHITDRVFQMFHQINVPSCTTTPDRSSTPTPVGTLQYLLCPNCSASSTASCSLHSNSNPQSSYSSATQAMPPQFNSVYESEFAFIRCLGRGGFGRVFEVENRFDGCRYAIKRIQIDEKMEDKNKFLREVKALASLDHPGIVRYHRAWSETPPPGWQDARDRMIFGCSEDTGADSDSAAQSSQPSVKWNSDLHSTWDSRSNAGNNLENKNSVPKEDPSRSHHEETGSLCDNDSLIVFQRPDDQETTGTQSSTHTSTALSVGLAATESPLLSPSGSCEITYLYIQMQLCSPLSLRNWLLTHNQQRSRPPRSELYHMFRQITDAVAYLHAHRLMHRDLKPSNILFDLNDRLKLADFGLVTSMFDEEIRQSAHSIDNGSGDCDKESLRKENQLIGTSKSGVSGHVDTARCHKVGHSLYRYAQRHTNNVGTDLYMSPEQERGDPYDYKVDIFSLGLIFTELLIPFETNMERIHTLTQAKLGRLPHHFSQKHADEDLTLLEVSDRFHPVATTTQINASPDARFAVDGRTLRGLRNPDFQIVAAGNLIDPEYADDIAFIFENRGEAQSLLNKLITVIPFFDMRLAPSNCKIILQNVQSLNILLAIQGKSLEAKVEVQSTDREHLGMWKRKIRGRDHKALYSAMNSISHYFEVDSLYASLRVENRQVNENRVETYVQINVLRNRADRGDKRKLVTGGCSRGQVLQTPFKKQVDQQANRNTHHSLR</sequence>
<dbReference type="InterPro" id="IPR015943">
    <property type="entry name" value="WD40/YVTN_repeat-like_dom_sf"/>
</dbReference>
<feature type="region of interest" description="Disordered" evidence="14">
    <location>
        <begin position="1177"/>
        <end position="1197"/>
    </location>
</feature>
<evidence type="ECO:0000256" key="8">
    <source>
        <dbReference type="ARBA" id="ARBA00023016"/>
    </source>
</evidence>
<dbReference type="SUPFAM" id="SSF56112">
    <property type="entry name" value="Protein kinase-like (PK-like)"/>
    <property type="match status" value="1"/>
</dbReference>
<dbReference type="GO" id="GO:0005634">
    <property type="term" value="C:nucleus"/>
    <property type="evidence" value="ECO:0007669"/>
    <property type="project" value="TreeGrafter"/>
</dbReference>
<accession>H2KT33</accession>
<dbReference type="GO" id="GO:0004694">
    <property type="term" value="F:eukaryotic translation initiation factor 2alpha kinase activity"/>
    <property type="evidence" value="ECO:0007669"/>
    <property type="project" value="TreeGrafter"/>
</dbReference>
<dbReference type="PROSITE" id="PS00107">
    <property type="entry name" value="PROTEIN_KINASE_ATP"/>
    <property type="match status" value="1"/>
</dbReference>
<comment type="subcellular location">
    <subcellularLocation>
        <location evidence="1">Endoplasmic reticulum membrane</location>
        <topology evidence="1">Single-pass type I membrane protein</topology>
    </subcellularLocation>
</comment>
<evidence type="ECO:0000256" key="7">
    <source>
        <dbReference type="ARBA" id="ARBA00022845"/>
    </source>
</evidence>
<evidence type="ECO:0000313" key="17">
    <source>
        <dbReference type="Proteomes" id="UP000008909"/>
    </source>
</evidence>
<dbReference type="InterPro" id="IPR000719">
    <property type="entry name" value="Prot_kinase_dom"/>
</dbReference>
<evidence type="ECO:0000256" key="5">
    <source>
        <dbReference type="ARBA" id="ARBA00022824"/>
    </source>
</evidence>
<dbReference type="InterPro" id="IPR011047">
    <property type="entry name" value="Quinoprotein_ADH-like_sf"/>
</dbReference>
<feature type="domain" description="Protein kinase" evidence="15">
    <location>
        <begin position="562"/>
        <end position="1053"/>
    </location>
</feature>
<feature type="region of interest" description="Disordered" evidence="14">
    <location>
        <begin position="646"/>
        <end position="711"/>
    </location>
</feature>
<keyword evidence="2" id="KW-0808">Transferase</keyword>
<evidence type="ECO:0000256" key="14">
    <source>
        <dbReference type="SAM" id="MobiDB-lite"/>
    </source>
</evidence>
<dbReference type="InterPro" id="IPR011009">
    <property type="entry name" value="Kinase-like_dom_sf"/>
</dbReference>
<evidence type="ECO:0000256" key="1">
    <source>
        <dbReference type="ARBA" id="ARBA00004115"/>
    </source>
</evidence>
<evidence type="ECO:0000256" key="12">
    <source>
        <dbReference type="ARBA" id="ARBA00041500"/>
    </source>
</evidence>
<dbReference type="PANTHER" id="PTHR11042">
    <property type="entry name" value="EUKARYOTIC TRANSLATION INITIATION FACTOR 2-ALPHA KINASE EIF2-ALPHA KINASE -RELATED"/>
    <property type="match status" value="1"/>
</dbReference>
<keyword evidence="6 13" id="KW-0067">ATP-binding</keyword>
<feature type="compositionally biased region" description="Polar residues" evidence="14">
    <location>
        <begin position="663"/>
        <end position="690"/>
    </location>
</feature>
<keyword evidence="8" id="KW-0346">Stress response</keyword>
<dbReference type="SMART" id="SM00220">
    <property type="entry name" value="S_TKc"/>
    <property type="match status" value="1"/>
</dbReference>
<dbReference type="GO" id="GO:0003743">
    <property type="term" value="F:translation initiation factor activity"/>
    <property type="evidence" value="ECO:0007669"/>
    <property type="project" value="UniProtKB-KW"/>
</dbReference>
<keyword evidence="17" id="KW-1185">Reference proteome</keyword>
<protein>
    <recommendedName>
        <fullName evidence="12">PRKR-like endoplasmic reticulum kinase</fullName>
    </recommendedName>
</protein>
<keyword evidence="9" id="KW-0325">Glycoprotein</keyword>
<dbReference type="InterPro" id="IPR008271">
    <property type="entry name" value="Ser/Thr_kinase_AS"/>
</dbReference>
<gene>
    <name evidence="16" type="ORF">CLF_111583</name>
</gene>
<feature type="compositionally biased region" description="Basic and acidic residues" evidence="14">
    <location>
        <begin position="691"/>
        <end position="704"/>
    </location>
</feature>